<dbReference type="EMBL" id="SGUG01000021">
    <property type="protein sequence ID" value="MDG0863769.1"/>
    <property type="molecule type" value="Genomic_DNA"/>
</dbReference>
<name>A0A9X4LJD2_9BURK</name>
<keyword evidence="3" id="KW-1133">Transmembrane helix</keyword>
<protein>
    <submittedName>
        <fullName evidence="4">Uncharacterized protein</fullName>
    </submittedName>
</protein>
<evidence type="ECO:0000313" key="4">
    <source>
        <dbReference type="EMBL" id="MDG0863769.1"/>
    </source>
</evidence>
<keyword evidence="1" id="KW-0175">Coiled coil</keyword>
<feature type="region of interest" description="Disordered" evidence="2">
    <location>
        <begin position="100"/>
        <end position="126"/>
    </location>
</feature>
<evidence type="ECO:0000313" key="5">
    <source>
        <dbReference type="Proteomes" id="UP001152766"/>
    </source>
</evidence>
<organism evidence="4 5">
    <name type="scientific">Pelomonas aquatica</name>
    <dbReference type="NCBI Taxonomy" id="431058"/>
    <lineage>
        <taxon>Bacteria</taxon>
        <taxon>Pseudomonadati</taxon>
        <taxon>Pseudomonadota</taxon>
        <taxon>Betaproteobacteria</taxon>
        <taxon>Burkholderiales</taxon>
        <taxon>Sphaerotilaceae</taxon>
        <taxon>Roseateles</taxon>
    </lineage>
</organism>
<accession>A0A9X4LJD2</accession>
<dbReference type="AlphaFoldDB" id="A0A9X4LJD2"/>
<proteinExistence type="predicted"/>
<feature type="transmembrane region" description="Helical" evidence="3">
    <location>
        <begin position="6"/>
        <end position="28"/>
    </location>
</feature>
<gene>
    <name evidence="4" type="ORF">EXJ73_15005</name>
</gene>
<evidence type="ECO:0000256" key="3">
    <source>
        <dbReference type="SAM" id="Phobius"/>
    </source>
</evidence>
<comment type="caution">
    <text evidence="4">The sequence shown here is derived from an EMBL/GenBank/DDBJ whole genome shotgun (WGS) entry which is preliminary data.</text>
</comment>
<evidence type="ECO:0000256" key="2">
    <source>
        <dbReference type="SAM" id="MobiDB-lite"/>
    </source>
</evidence>
<sequence length="126" mass="13989">MDNSQTMPLLGGLLLGLALGAGAVFAWLSRRMKLEHQRLLHVEQARLQMSQQVTQARKQVEQLQRECHELRLAVRPAPRAAPAAAPLVPDAAEAARRYAEARLQPAPPKERPDGFRETVVLPRSSE</sequence>
<dbReference type="Proteomes" id="UP001152766">
    <property type="component" value="Unassembled WGS sequence"/>
</dbReference>
<dbReference type="RefSeq" id="WP_268149858.1">
    <property type="nucleotide sequence ID" value="NZ_JAPPUW010000007.1"/>
</dbReference>
<evidence type="ECO:0000256" key="1">
    <source>
        <dbReference type="SAM" id="Coils"/>
    </source>
</evidence>
<keyword evidence="3" id="KW-0812">Transmembrane</keyword>
<keyword evidence="5" id="KW-1185">Reference proteome</keyword>
<reference evidence="4" key="1">
    <citation type="submission" date="2019-02" db="EMBL/GenBank/DDBJ databases">
        <title>Draft genome of the type strain Pelomonas aquatica CCUG 52575T.</title>
        <authorList>
            <person name="Gomila M."/>
            <person name="Lalucat J."/>
        </authorList>
    </citation>
    <scope>NUCLEOTIDE SEQUENCE</scope>
    <source>
        <strain evidence="4">CCUG 52575</strain>
    </source>
</reference>
<keyword evidence="3" id="KW-0472">Membrane</keyword>
<feature type="coiled-coil region" evidence="1">
    <location>
        <begin position="46"/>
        <end position="73"/>
    </location>
</feature>